<dbReference type="Proteomes" id="UP001200741">
    <property type="component" value="Unassembled WGS sequence"/>
</dbReference>
<reference evidence="1 2" key="1">
    <citation type="submission" date="2021-12" db="EMBL/GenBank/DDBJ databases">
        <title>Genome seq of P8.</title>
        <authorList>
            <person name="Seo T."/>
        </authorList>
    </citation>
    <scope>NUCLEOTIDE SEQUENCE [LARGE SCALE GENOMIC DNA]</scope>
    <source>
        <strain evidence="1 2">P8</strain>
    </source>
</reference>
<sequence length="384" mass="41833">MSTPPSSAPVSAANDVTPEPTPVQWADIVQQLGAEIAGPLSAALEQIQNLATTGQIDRRGLRLLRRSVDDARTAGMLGQQLARLASGRLRLNRERQHITQMLRSVLAQRSRETQARGVQVRQSLKPVEIWADGALLFALLNALMDWALANTHSSVDLRLDLTPWPVKARLSCRFAHRSLDLLAEDREPGSGNAAGLDSLAWRLLEQTAITLGVLPLREQEAGITLLTLEFNQLAPDDAPQAPDSTHARLEAEADRLGGNSRPLAGCQLLILAANRELRAEAHAAVRQMGMLVDVVGSVAEAETFCNEGLPHVLLFDAALMDEALLHLIAGITRDAPDFAFVEMFDGEHRTQLSTATSDGIARISRRHLPDALPSLLMFELSRRN</sequence>
<protein>
    <recommendedName>
        <fullName evidence="3">Response regulatory domain-containing protein</fullName>
    </recommendedName>
</protein>
<accession>A0ABS8Y4H5</accession>
<proteinExistence type="predicted"/>
<dbReference type="RefSeq" id="WP_233375683.1">
    <property type="nucleotide sequence ID" value="NZ_JAJTWU010000021.1"/>
</dbReference>
<dbReference type="EMBL" id="JAJTWU010000021">
    <property type="protein sequence ID" value="MCE4558211.1"/>
    <property type="molecule type" value="Genomic_DNA"/>
</dbReference>
<evidence type="ECO:0000313" key="1">
    <source>
        <dbReference type="EMBL" id="MCE4558211.1"/>
    </source>
</evidence>
<gene>
    <name evidence="1" type="ORF">LXT13_27935</name>
</gene>
<comment type="caution">
    <text evidence="1">The sequence shown here is derived from an EMBL/GenBank/DDBJ whole genome shotgun (WGS) entry which is preliminary data.</text>
</comment>
<evidence type="ECO:0008006" key="3">
    <source>
        <dbReference type="Google" id="ProtNLM"/>
    </source>
</evidence>
<keyword evidence="2" id="KW-1185">Reference proteome</keyword>
<evidence type="ECO:0000313" key="2">
    <source>
        <dbReference type="Proteomes" id="UP001200741"/>
    </source>
</evidence>
<organism evidence="1 2">
    <name type="scientific">Pelomonas cellulosilytica</name>
    <dbReference type="NCBI Taxonomy" id="2906762"/>
    <lineage>
        <taxon>Bacteria</taxon>
        <taxon>Pseudomonadati</taxon>
        <taxon>Pseudomonadota</taxon>
        <taxon>Betaproteobacteria</taxon>
        <taxon>Burkholderiales</taxon>
        <taxon>Sphaerotilaceae</taxon>
        <taxon>Roseateles</taxon>
    </lineage>
</organism>
<name>A0ABS8Y4H5_9BURK</name>